<organism evidence="3 4">
    <name type="scientific">Goodea atripinnis</name>
    <dbReference type="NCBI Taxonomy" id="208336"/>
    <lineage>
        <taxon>Eukaryota</taxon>
        <taxon>Metazoa</taxon>
        <taxon>Chordata</taxon>
        <taxon>Craniata</taxon>
        <taxon>Vertebrata</taxon>
        <taxon>Euteleostomi</taxon>
        <taxon>Actinopterygii</taxon>
        <taxon>Neopterygii</taxon>
        <taxon>Teleostei</taxon>
        <taxon>Neoteleostei</taxon>
        <taxon>Acanthomorphata</taxon>
        <taxon>Ovalentaria</taxon>
        <taxon>Atherinomorphae</taxon>
        <taxon>Cyprinodontiformes</taxon>
        <taxon>Goodeidae</taxon>
        <taxon>Goodea</taxon>
    </lineage>
</organism>
<feature type="compositionally biased region" description="Polar residues" evidence="1">
    <location>
        <begin position="1"/>
        <end position="11"/>
    </location>
</feature>
<feature type="region of interest" description="Disordered" evidence="1">
    <location>
        <begin position="45"/>
        <end position="212"/>
    </location>
</feature>
<dbReference type="InterPro" id="IPR057847">
    <property type="entry name" value="ZMIZ1/ZMIZ2_GBD-like"/>
</dbReference>
<evidence type="ECO:0000256" key="1">
    <source>
        <dbReference type="SAM" id="MobiDB-lite"/>
    </source>
</evidence>
<feature type="compositionally biased region" description="Polar residues" evidence="1">
    <location>
        <begin position="141"/>
        <end position="154"/>
    </location>
</feature>
<keyword evidence="4" id="KW-1185">Reference proteome</keyword>
<dbReference type="Proteomes" id="UP001476798">
    <property type="component" value="Unassembled WGS sequence"/>
</dbReference>
<dbReference type="PANTHER" id="PTHR10782:SF4">
    <property type="entry name" value="TONALLI, ISOFORM E"/>
    <property type="match status" value="1"/>
</dbReference>
<reference evidence="3 4" key="1">
    <citation type="submission" date="2021-06" db="EMBL/GenBank/DDBJ databases">
        <authorList>
            <person name="Palmer J.M."/>
        </authorList>
    </citation>
    <scope>NUCLEOTIDE SEQUENCE [LARGE SCALE GENOMIC DNA]</scope>
    <source>
        <strain evidence="3 4">GA_2019</strain>
        <tissue evidence="3">Muscle</tissue>
    </source>
</reference>
<protein>
    <recommendedName>
        <fullName evidence="2">ZMIZ1/ZMIZ2 GBD-like domain-containing protein</fullName>
    </recommendedName>
</protein>
<feature type="compositionally biased region" description="Gly residues" evidence="1">
    <location>
        <begin position="103"/>
        <end position="121"/>
    </location>
</feature>
<evidence type="ECO:0000313" key="3">
    <source>
        <dbReference type="EMBL" id="MEQ2158687.1"/>
    </source>
</evidence>
<feature type="domain" description="ZMIZ1/ZMIZ2 GBD-like" evidence="2">
    <location>
        <begin position="243"/>
        <end position="313"/>
    </location>
</feature>
<dbReference type="Pfam" id="PF25527">
    <property type="entry name" value="GBD-like_ZMIZ1_ZMIZ2"/>
    <property type="match status" value="1"/>
</dbReference>
<name>A0ABV0MHV5_9TELE</name>
<feature type="compositionally biased region" description="Polar residues" evidence="1">
    <location>
        <begin position="79"/>
        <end position="100"/>
    </location>
</feature>
<evidence type="ECO:0000259" key="2">
    <source>
        <dbReference type="Pfam" id="PF25527"/>
    </source>
</evidence>
<dbReference type="PANTHER" id="PTHR10782">
    <property type="entry name" value="ZINC FINGER MIZ DOMAIN-CONTAINING PROTEIN"/>
    <property type="match status" value="1"/>
</dbReference>
<feature type="region of interest" description="Disordered" evidence="1">
    <location>
        <begin position="1"/>
        <end position="24"/>
    </location>
</feature>
<sequence>MGGPGYNNQFMGLSGSRGPPGMAPGGIGPGLGPTRGPPSIGSMYGPGGVQQRVPQHPNYGPGSQQGHMRPPQGLKRPYNSESFPGMSQQYGVPVGSSVNVMNGPGGAGGSMPSSGGAGPTGPGSYSGPNMQYHPAPGGPGSTPQCSASSPSYQSHKMPLPQYPPSGGPNSHFYKPGRCLPGYPSSPVPGNPTPPITPGSSMAPPYMSPGSADVKPMPSSFVPDIKPNMGNLASSTGNPSDDLRLTFPVRDGVVLEPFRLEHNLAVSNHVFQLRESVYKTLIMRPDLELQFKCYHHEDRQMNTNWPASVQVGSSSSPSFQLSQNRDILQRSAVSVNATPLTIKRGDNKTSHKPLYLKQSHLFVLQLVHRPSVRSVLQGLMKKRLLPAEHCVTKSESIFITQSGVKHLRRASFVQPLDL</sequence>
<proteinExistence type="predicted"/>
<gene>
    <name evidence="3" type="ORF">GOODEAATRI_015025</name>
</gene>
<feature type="compositionally biased region" description="Pro residues" evidence="1">
    <location>
        <begin position="183"/>
        <end position="196"/>
    </location>
</feature>
<evidence type="ECO:0000313" key="4">
    <source>
        <dbReference type="Proteomes" id="UP001476798"/>
    </source>
</evidence>
<comment type="caution">
    <text evidence="3">The sequence shown here is derived from an EMBL/GenBank/DDBJ whole genome shotgun (WGS) entry which is preliminary data.</text>
</comment>
<dbReference type="EMBL" id="JAHRIO010001089">
    <property type="protein sequence ID" value="MEQ2158687.1"/>
    <property type="molecule type" value="Genomic_DNA"/>
</dbReference>
<accession>A0ABV0MHV5</accession>